<comment type="subcellular location">
    <subcellularLocation>
        <location evidence="1">Membrane</location>
        <topology evidence="1">Multi-pass membrane protein</topology>
    </subcellularLocation>
</comment>
<feature type="transmembrane region" description="Helical" evidence="7">
    <location>
        <begin position="431"/>
        <end position="454"/>
    </location>
</feature>
<reference evidence="8 9" key="1">
    <citation type="submission" date="2024-02" db="EMBL/GenBank/DDBJ databases">
        <title>A draft genome for the cacao thread blight pathogen Marasmius crinis-equi.</title>
        <authorList>
            <person name="Cohen S.P."/>
            <person name="Baruah I.K."/>
            <person name="Amoako-Attah I."/>
            <person name="Bukari Y."/>
            <person name="Meinhardt L.W."/>
            <person name="Bailey B.A."/>
        </authorList>
    </citation>
    <scope>NUCLEOTIDE SEQUENCE [LARGE SCALE GENOMIC DNA]</scope>
    <source>
        <strain evidence="8 9">GH-76</strain>
    </source>
</reference>
<keyword evidence="4 7" id="KW-1133">Transmembrane helix</keyword>
<evidence type="ECO:0000256" key="7">
    <source>
        <dbReference type="SAM" id="Phobius"/>
    </source>
</evidence>
<feature type="transmembrane region" description="Helical" evidence="7">
    <location>
        <begin position="715"/>
        <end position="735"/>
    </location>
</feature>
<dbReference type="PROSITE" id="PS01022">
    <property type="entry name" value="PTR2_1"/>
    <property type="match status" value="1"/>
</dbReference>
<evidence type="ECO:0000256" key="3">
    <source>
        <dbReference type="ARBA" id="ARBA00022692"/>
    </source>
</evidence>
<feature type="transmembrane region" description="Helical" evidence="7">
    <location>
        <begin position="313"/>
        <end position="333"/>
    </location>
</feature>
<feature type="region of interest" description="Disordered" evidence="6">
    <location>
        <begin position="86"/>
        <end position="108"/>
    </location>
</feature>
<feature type="transmembrane region" description="Helical" evidence="7">
    <location>
        <begin position="609"/>
        <end position="631"/>
    </location>
</feature>
<gene>
    <name evidence="8" type="ORF">V5O48_009850</name>
</gene>
<dbReference type="EMBL" id="JBAHYK010000671">
    <property type="protein sequence ID" value="KAL0572111.1"/>
    <property type="molecule type" value="Genomic_DNA"/>
</dbReference>
<accession>A0ABR3FA07</accession>
<dbReference type="Pfam" id="PF00854">
    <property type="entry name" value="PTR2"/>
    <property type="match status" value="1"/>
</dbReference>
<organism evidence="8 9">
    <name type="scientific">Marasmius crinis-equi</name>
    <dbReference type="NCBI Taxonomy" id="585013"/>
    <lineage>
        <taxon>Eukaryota</taxon>
        <taxon>Fungi</taxon>
        <taxon>Dikarya</taxon>
        <taxon>Basidiomycota</taxon>
        <taxon>Agaricomycotina</taxon>
        <taxon>Agaricomycetes</taxon>
        <taxon>Agaricomycetidae</taxon>
        <taxon>Agaricales</taxon>
        <taxon>Marasmiineae</taxon>
        <taxon>Marasmiaceae</taxon>
        <taxon>Marasmius</taxon>
    </lineage>
</organism>
<feature type="transmembrane region" description="Helical" evidence="7">
    <location>
        <begin position="339"/>
        <end position="358"/>
    </location>
</feature>
<keyword evidence="3 7" id="KW-0812">Transmembrane</keyword>
<dbReference type="InterPro" id="IPR000109">
    <property type="entry name" value="POT_fam"/>
</dbReference>
<proteinExistence type="inferred from homology"/>
<dbReference type="InterPro" id="IPR018456">
    <property type="entry name" value="PTR2_symporter_CS"/>
</dbReference>
<comment type="similarity">
    <text evidence="2">Belongs to the major facilitator superfamily. Proton-dependent oligopeptide transporter (POT/PTR) (TC 2.A.17) family.</text>
</comment>
<feature type="transmembrane region" description="Helical" evidence="7">
    <location>
        <begin position="289"/>
        <end position="306"/>
    </location>
</feature>
<feature type="region of interest" description="Disordered" evidence="6">
    <location>
        <begin position="170"/>
        <end position="189"/>
    </location>
</feature>
<dbReference type="InterPro" id="IPR036259">
    <property type="entry name" value="MFS_trans_sf"/>
</dbReference>
<protein>
    <submittedName>
        <fullName evidence="8">Uncharacterized protein</fullName>
    </submittedName>
</protein>
<feature type="transmembrane region" description="Helical" evidence="7">
    <location>
        <begin position="572"/>
        <end position="597"/>
    </location>
</feature>
<dbReference type="Proteomes" id="UP001465976">
    <property type="component" value="Unassembled WGS sequence"/>
</dbReference>
<dbReference type="SUPFAM" id="SSF103473">
    <property type="entry name" value="MFS general substrate transporter"/>
    <property type="match status" value="1"/>
</dbReference>
<comment type="caution">
    <text evidence="8">The sequence shown here is derived from an EMBL/GenBank/DDBJ whole genome shotgun (WGS) entry which is preliminary data.</text>
</comment>
<feature type="transmembrane region" description="Helical" evidence="7">
    <location>
        <begin position="408"/>
        <end position="425"/>
    </location>
</feature>
<evidence type="ECO:0000256" key="6">
    <source>
        <dbReference type="SAM" id="MobiDB-lite"/>
    </source>
</evidence>
<sequence length="770" mass="85226">MAGVIRVNADEIDALSRVKRVHVFDEKHSRISAEELDGIHDGTKFLIKKEEHSLPPFSEGNLQTTPGVSRVNTDGMAALSRVEGNHIPDEKHSGSSTGEVGRVHDGTGFSPQERDLFSFMSLENRFEPILRVSQVDTDEIVTTSHVEGHRILDEKHSRTYKEQLDGIHDDDGFSTEEGFPSPSSSDSNLETVAGIARVDTDEMAVLSHVKKDATLNEKDAPTSDEELDGIHDGIELPTEEEKTSLRRANFLQQPLPEGSHTGAGLIDSQSGASGLGLQMTTALITFYKFWLYATTFLGSYIADTYLGRYNTVCLAVSITLIGHVLLVISAVPGVIEVKGAVGCFTVALIVMGLGMGMFKANISPLIAEQYSYTKMFIRTTKIFGQSTRRSGSNFFPHLHDERFMMISFYFYLFNSFGVIIGQVAMTCAEKYVGFWLAFTLPTVVFLVCPLILWLGRHQYIRSPPAGPVLSTAFRLWKLAAKGRWSANPVDTYKRLKADDFWENVKPSKLDREGKKPAWMTFDDQWVDEVNRGFKTCAVFAWYPVFWLSYNQISNSLPSQGATMSSHGFPEDILLNIEILMLITFIPIFDLALYPFLFRIGIKWTSLKKITAGFYTGSAAMIWAAIIQVYIYKTNPCGRLASGCESPSTLNVWTQSGSYVLIASSEILASITGLEYAFTKAPANMKSLVISVYLFTSAIAAALGEALDDLANDPLLVWNYGSMGVFTAITGTLFWLNVRKLDSKEDQLNGIQAGSFNVAARYQAASMEVNN</sequence>
<evidence type="ECO:0000256" key="1">
    <source>
        <dbReference type="ARBA" id="ARBA00004141"/>
    </source>
</evidence>
<evidence type="ECO:0000256" key="4">
    <source>
        <dbReference type="ARBA" id="ARBA00022989"/>
    </source>
</evidence>
<dbReference type="PANTHER" id="PTHR11654">
    <property type="entry name" value="OLIGOPEPTIDE TRANSPORTER-RELATED"/>
    <property type="match status" value="1"/>
</dbReference>
<dbReference type="Gene3D" id="1.20.1250.20">
    <property type="entry name" value="MFS general substrate transporter like domains"/>
    <property type="match status" value="1"/>
</dbReference>
<name>A0ABR3FA07_9AGAR</name>
<evidence type="ECO:0000256" key="5">
    <source>
        <dbReference type="ARBA" id="ARBA00023136"/>
    </source>
</evidence>
<keyword evidence="5 7" id="KW-0472">Membrane</keyword>
<feature type="transmembrane region" description="Helical" evidence="7">
    <location>
        <begin position="684"/>
        <end position="703"/>
    </location>
</feature>
<evidence type="ECO:0000313" key="9">
    <source>
        <dbReference type="Proteomes" id="UP001465976"/>
    </source>
</evidence>
<keyword evidence="9" id="KW-1185">Reference proteome</keyword>
<evidence type="ECO:0000313" key="8">
    <source>
        <dbReference type="EMBL" id="KAL0572111.1"/>
    </source>
</evidence>
<evidence type="ECO:0000256" key="2">
    <source>
        <dbReference type="ARBA" id="ARBA00005982"/>
    </source>
</evidence>